<dbReference type="GO" id="GO:0089701">
    <property type="term" value="C:U2AF complex"/>
    <property type="evidence" value="ECO:0000318"/>
    <property type="project" value="GO_Central"/>
</dbReference>
<keyword evidence="1 5" id="KW-0479">Metal-binding</keyword>
<evidence type="ECO:0000256" key="2">
    <source>
        <dbReference type="ARBA" id="ARBA00022737"/>
    </source>
</evidence>
<dbReference type="Pfam" id="PF00642">
    <property type="entry name" value="zf-CCCH"/>
    <property type="match status" value="1"/>
</dbReference>
<dbReference type="eggNOG" id="KOG2202">
    <property type="taxonomic scope" value="Eukaryota"/>
</dbReference>
<reference evidence="8" key="3">
    <citation type="submission" date="2023-03" db="UniProtKB">
        <authorList>
            <consortium name="EnsemblPlants"/>
        </authorList>
    </citation>
    <scope>IDENTIFICATION</scope>
    <source>
        <strain evidence="8">cv. Chiifu-401-42</strain>
    </source>
</reference>
<evidence type="ECO:0000256" key="3">
    <source>
        <dbReference type="ARBA" id="ARBA00022771"/>
    </source>
</evidence>
<dbReference type="EnsemblPlants" id="Bra019944.1">
    <property type="protein sequence ID" value="Bra019944.1-P"/>
    <property type="gene ID" value="Bra019944"/>
</dbReference>
<feature type="compositionally biased region" description="Basic residues" evidence="6">
    <location>
        <begin position="1"/>
        <end position="15"/>
    </location>
</feature>
<dbReference type="PROSITE" id="PS50103">
    <property type="entry name" value="ZF_C3H1"/>
    <property type="match status" value="1"/>
</dbReference>
<dbReference type="OMA" id="KETTRHE"/>
<keyword evidence="4 5" id="KW-0862">Zinc</keyword>
<reference evidence="8 9" key="2">
    <citation type="journal article" date="2018" name="Hortic Res">
        <title>Improved Brassica rapa reference genome by single-molecule sequencing and chromosome conformation capture technologies.</title>
        <authorList>
            <person name="Zhang L."/>
            <person name="Cai X."/>
            <person name="Wu J."/>
            <person name="Liu M."/>
            <person name="Grob S."/>
            <person name="Cheng F."/>
            <person name="Liang J."/>
            <person name="Cai C."/>
            <person name="Liu Z."/>
            <person name="Liu B."/>
            <person name="Wang F."/>
            <person name="Li S."/>
            <person name="Liu F."/>
            <person name="Li X."/>
            <person name="Cheng L."/>
            <person name="Yang W."/>
            <person name="Li M.H."/>
            <person name="Grossniklaus U."/>
            <person name="Zheng H."/>
            <person name="Wang X."/>
        </authorList>
    </citation>
    <scope>NUCLEOTIDE SEQUENCE [LARGE SCALE GENOMIC DNA]</scope>
    <source>
        <strain evidence="8 9">cv. Chiifu-401-42</strain>
    </source>
</reference>
<evidence type="ECO:0000313" key="8">
    <source>
        <dbReference type="EnsemblPlants" id="Bra019944.1-P"/>
    </source>
</evidence>
<keyword evidence="9" id="KW-1185">Reference proteome</keyword>
<feature type="region of interest" description="Disordered" evidence="6">
    <location>
        <begin position="282"/>
        <end position="512"/>
    </location>
</feature>
<dbReference type="HOGENOM" id="CLU_015692_1_0_1"/>
<feature type="compositionally biased region" description="Basic residues" evidence="6">
    <location>
        <begin position="411"/>
        <end position="421"/>
    </location>
</feature>
<feature type="compositionally biased region" description="Basic and acidic residues" evidence="6">
    <location>
        <begin position="438"/>
        <end position="512"/>
    </location>
</feature>
<proteinExistence type="predicted"/>
<feature type="compositionally biased region" description="Basic and acidic residues" evidence="6">
    <location>
        <begin position="322"/>
        <end position="343"/>
    </location>
</feature>
<dbReference type="Gramene" id="Bra019944.1">
    <property type="protein sequence ID" value="Bra019944.1-P"/>
    <property type="gene ID" value="Bra019944"/>
</dbReference>
<accession>M4DTV1</accession>
<dbReference type="InterPro" id="IPR009145">
    <property type="entry name" value="U2AF_small"/>
</dbReference>
<dbReference type="GO" id="GO:0005681">
    <property type="term" value="C:spliceosomal complex"/>
    <property type="evidence" value="ECO:0000318"/>
    <property type="project" value="GO_Central"/>
</dbReference>
<dbReference type="GO" id="GO:0008270">
    <property type="term" value="F:zinc ion binding"/>
    <property type="evidence" value="ECO:0007669"/>
    <property type="project" value="UniProtKB-KW"/>
</dbReference>
<dbReference type="InterPro" id="IPR012677">
    <property type="entry name" value="Nucleotide-bd_a/b_plait_sf"/>
</dbReference>
<dbReference type="Proteomes" id="UP000011750">
    <property type="component" value="Chromosome A06"/>
</dbReference>
<evidence type="ECO:0000259" key="7">
    <source>
        <dbReference type="PROSITE" id="PS50103"/>
    </source>
</evidence>
<dbReference type="STRING" id="51351.M4DTV1"/>
<dbReference type="GO" id="GO:0000398">
    <property type="term" value="P:mRNA splicing, via spliceosome"/>
    <property type="evidence" value="ECO:0000318"/>
    <property type="project" value="GO_Central"/>
</dbReference>
<dbReference type="GO" id="GO:0030628">
    <property type="term" value="F:pre-mRNA 3'-splice site binding"/>
    <property type="evidence" value="ECO:0000318"/>
    <property type="project" value="GO_Central"/>
</dbReference>
<organism evidence="8 9">
    <name type="scientific">Brassica campestris</name>
    <name type="common">Field mustard</name>
    <dbReference type="NCBI Taxonomy" id="3711"/>
    <lineage>
        <taxon>Eukaryota</taxon>
        <taxon>Viridiplantae</taxon>
        <taxon>Streptophyta</taxon>
        <taxon>Embryophyta</taxon>
        <taxon>Tracheophyta</taxon>
        <taxon>Spermatophyta</taxon>
        <taxon>Magnoliopsida</taxon>
        <taxon>eudicotyledons</taxon>
        <taxon>Gunneridae</taxon>
        <taxon>Pentapetalae</taxon>
        <taxon>rosids</taxon>
        <taxon>malvids</taxon>
        <taxon>Brassicales</taxon>
        <taxon>Brassicaceae</taxon>
        <taxon>Brassiceae</taxon>
        <taxon>Brassica</taxon>
    </lineage>
</organism>
<dbReference type="PRINTS" id="PR01848">
    <property type="entry name" value="U2AUXFACTOR"/>
</dbReference>
<keyword evidence="3 5" id="KW-0863">Zinc-finger</keyword>
<feature type="domain" description="C3H1-type" evidence="7">
    <location>
        <begin position="138"/>
        <end position="166"/>
    </location>
</feature>
<evidence type="ECO:0000256" key="6">
    <source>
        <dbReference type="SAM" id="MobiDB-lite"/>
    </source>
</evidence>
<evidence type="ECO:0000256" key="4">
    <source>
        <dbReference type="ARBA" id="ARBA00022833"/>
    </source>
</evidence>
<evidence type="ECO:0000256" key="5">
    <source>
        <dbReference type="PROSITE-ProRule" id="PRU00723"/>
    </source>
</evidence>
<feature type="zinc finger region" description="C3H1-type" evidence="5">
    <location>
        <begin position="138"/>
        <end position="166"/>
    </location>
</feature>
<feature type="compositionally biased region" description="Basic and acidic residues" evidence="6">
    <location>
        <begin position="16"/>
        <end position="68"/>
    </location>
</feature>
<name>M4DTV1_BRACM</name>
<sequence length="512" mass="59780">MSRKEKRKAMKKMKRKEVAEKEREDAEAKLNDPAEQEKLKEIEEEEAKKRDKESKEFEDSERAWREAMEEGGPPDIIFKGNEIILRKNKVKVPKKPVAAQVDVNEIVDRPTSNPLPPGIEAFSKYQNFSSAQQILDTEQDKAHCPFHLKTGACRFGPRCSRVHFHPDKSCTILMKNMCNGPGIAWEQDEGLEYTDEEAEHFYEEFYEDVTEFQKYGELINFKTCSRGSACNFIHGFLNPGGDYEWADHDKPPPRFWIRKMTALFGYSDEYVKHMEFEYSGSLTDFRSDQPTDSHRQLSRRSRSRDHDHVNVGSKPCHRNSKNHCDSTRGHKLSRHEEKRHGGDESPTSTRDGSLEKEIYKERRYAKETTRHESKWSEHSHGQRVMKKRINGRYPVDDSPDGDDDGRGETGHRRKSSKRHGRRGSDSETQERLEDEEDTRTHWSSSDRRARREEHREGSSGDQEESHHAHDRVVHADKSHLERWKHGHERSTAQDFHTRSERILTEAGKETMP</sequence>
<reference evidence="8 9" key="1">
    <citation type="journal article" date="2011" name="Nat. Genet.">
        <title>The genome of the mesopolyploid crop species Brassica rapa.</title>
        <authorList>
            <consortium name="Brassica rapa Genome Sequencing Project Consortium"/>
            <person name="Wang X."/>
            <person name="Wang H."/>
            <person name="Wang J."/>
            <person name="Sun R."/>
            <person name="Wu J."/>
            <person name="Liu S."/>
            <person name="Bai Y."/>
            <person name="Mun J.H."/>
            <person name="Bancroft I."/>
            <person name="Cheng F."/>
            <person name="Huang S."/>
            <person name="Li X."/>
            <person name="Hua W."/>
            <person name="Wang J."/>
            <person name="Wang X."/>
            <person name="Freeling M."/>
            <person name="Pires J.C."/>
            <person name="Paterson A.H."/>
            <person name="Chalhoub B."/>
            <person name="Wang B."/>
            <person name="Hayward A."/>
            <person name="Sharpe A.G."/>
            <person name="Park B.S."/>
            <person name="Weisshaar B."/>
            <person name="Liu B."/>
            <person name="Li B."/>
            <person name="Liu B."/>
            <person name="Tong C."/>
            <person name="Song C."/>
            <person name="Duran C."/>
            <person name="Peng C."/>
            <person name="Geng C."/>
            <person name="Koh C."/>
            <person name="Lin C."/>
            <person name="Edwards D."/>
            <person name="Mu D."/>
            <person name="Shen D."/>
            <person name="Soumpourou E."/>
            <person name="Li F."/>
            <person name="Fraser F."/>
            <person name="Conant G."/>
            <person name="Lassalle G."/>
            <person name="King G.J."/>
            <person name="Bonnema G."/>
            <person name="Tang H."/>
            <person name="Wang H."/>
            <person name="Belcram H."/>
            <person name="Zhou H."/>
            <person name="Hirakawa H."/>
            <person name="Abe H."/>
            <person name="Guo H."/>
            <person name="Wang H."/>
            <person name="Jin H."/>
            <person name="Parkin I.A."/>
            <person name="Batley J."/>
            <person name="Kim J.S."/>
            <person name="Just J."/>
            <person name="Li J."/>
            <person name="Xu J."/>
            <person name="Deng J."/>
            <person name="Kim J.A."/>
            <person name="Li J."/>
            <person name="Yu J."/>
            <person name="Meng J."/>
            <person name="Wang J."/>
            <person name="Min J."/>
            <person name="Poulain J."/>
            <person name="Wang J."/>
            <person name="Hatakeyama K."/>
            <person name="Wu K."/>
            <person name="Wang L."/>
            <person name="Fang L."/>
            <person name="Trick M."/>
            <person name="Links M.G."/>
            <person name="Zhao M."/>
            <person name="Jin M."/>
            <person name="Ramchiary N."/>
            <person name="Drou N."/>
            <person name="Berkman P.J."/>
            <person name="Cai Q."/>
            <person name="Huang Q."/>
            <person name="Li R."/>
            <person name="Tabata S."/>
            <person name="Cheng S."/>
            <person name="Zhang S."/>
            <person name="Zhang S."/>
            <person name="Huang S."/>
            <person name="Sato S."/>
            <person name="Sun S."/>
            <person name="Kwon S.J."/>
            <person name="Choi S.R."/>
            <person name="Lee T.H."/>
            <person name="Fan W."/>
            <person name="Zhao X."/>
            <person name="Tan X."/>
            <person name="Xu X."/>
            <person name="Wang Y."/>
            <person name="Qiu Y."/>
            <person name="Yin Y."/>
            <person name="Li Y."/>
            <person name="Du Y."/>
            <person name="Liao Y."/>
            <person name="Lim Y."/>
            <person name="Narusaka Y."/>
            <person name="Wang Y."/>
            <person name="Wang Z."/>
            <person name="Li Z."/>
            <person name="Wang Z."/>
            <person name="Xiong Z."/>
            <person name="Zhang Z."/>
        </authorList>
    </citation>
    <scope>NUCLEOTIDE SEQUENCE [LARGE SCALE GENOMIC DNA]</scope>
    <source>
        <strain evidence="8 9">cv. Chiifu-401-42</strain>
    </source>
</reference>
<feature type="compositionally biased region" description="Basic and acidic residues" evidence="6">
    <location>
        <begin position="285"/>
        <end position="295"/>
    </location>
</feature>
<feature type="compositionally biased region" description="Basic and acidic residues" evidence="6">
    <location>
        <begin position="352"/>
        <end position="380"/>
    </location>
</feature>
<evidence type="ECO:0000313" key="9">
    <source>
        <dbReference type="Proteomes" id="UP000011750"/>
    </source>
</evidence>
<feature type="region of interest" description="Disordered" evidence="6">
    <location>
        <begin position="1"/>
        <end position="72"/>
    </location>
</feature>
<dbReference type="Gene3D" id="3.30.70.330">
    <property type="match status" value="1"/>
</dbReference>
<feature type="compositionally biased region" description="Basic residues" evidence="6">
    <location>
        <begin position="381"/>
        <end position="390"/>
    </location>
</feature>
<evidence type="ECO:0000256" key="1">
    <source>
        <dbReference type="ARBA" id="ARBA00022723"/>
    </source>
</evidence>
<dbReference type="InterPro" id="IPR000571">
    <property type="entry name" value="Znf_CCCH"/>
</dbReference>
<protein>
    <recommendedName>
        <fullName evidence="7">C3H1-type domain-containing protein</fullName>
    </recommendedName>
</protein>
<dbReference type="InParanoid" id="M4DTV1"/>
<keyword evidence="2" id="KW-0677">Repeat</keyword>
<feature type="compositionally biased region" description="Basic and acidic residues" evidence="6">
    <location>
        <begin position="422"/>
        <end position="431"/>
    </location>
</feature>
<dbReference type="AlphaFoldDB" id="M4DTV1"/>
<dbReference type="PANTHER" id="PTHR12620">
    <property type="entry name" value="U2 SNRNP AUXILIARY FACTOR, SMALL SUBUNIT"/>
    <property type="match status" value="1"/>
</dbReference>